<keyword evidence="5 7" id="KW-0067">ATP-binding</keyword>
<keyword evidence="13" id="KW-1185">Reference proteome</keyword>
<evidence type="ECO:0000256" key="4">
    <source>
        <dbReference type="ARBA" id="ARBA00022777"/>
    </source>
</evidence>
<evidence type="ECO:0000313" key="12">
    <source>
        <dbReference type="EMBL" id="EAR85191.2"/>
    </source>
</evidence>
<evidence type="ECO:0000256" key="7">
    <source>
        <dbReference type="PIRSR" id="PIRSR630616-2"/>
    </source>
</evidence>
<dbReference type="AlphaFoldDB" id="I7LTG3"/>
<sequence length="532" mass="61783">MVEVEDYKLLELLGTGVSGQVFLAQKKDNGCLYALKFIERFYKDQQQEQYVIMQLEQEVNAIELVDSDRVIKSTECFTTEQFFVIVMEYCKNGDLFNYVKSKEHLNEEESIELFAQILDGIKAVHSQNLIHRDIKPENLLLDDNLQIKIGDFGASIFYQIDNLHDNLCGTYYYMAPELENYEEYDFSVDLWSIGCVLFFMLTGNSPFSYCTSQLQISNYIYSLCNPQPDIDRLIKEHIDKKTLNEDHNICISEEVKDLISQMLKYSPSERISFSNILNHASFKKYKNCPSVKKLLRQQSNYNEIYQSSPSLTKLNLTSQKSIKKHDFSPQKQKSMLFNGSYQQLMSIKNLNQLNNSNDNQLQKSLLFAQQDQEDMILTNRQENNHQIPLTRDESEYFLTRNQFKKSTFHKINMQDNITPTCKIPPIQLNDTPQRPFENNISMFSVDSDEFLEDDDCVSKKIELYSSNSNIMAIKNKISNDPNSPNYRKISQNASFSPDGSTTPQTPSTQQKQNLSQFRDISPINSEIIKEIK</sequence>
<dbReference type="OrthoDB" id="541276at2759"/>
<dbReference type="PROSITE" id="PS00108">
    <property type="entry name" value="PROTEIN_KINASE_ST"/>
    <property type="match status" value="1"/>
</dbReference>
<evidence type="ECO:0000256" key="5">
    <source>
        <dbReference type="ARBA" id="ARBA00022840"/>
    </source>
</evidence>
<dbReference type="Pfam" id="PF00069">
    <property type="entry name" value="Pkinase"/>
    <property type="match status" value="1"/>
</dbReference>
<dbReference type="SMART" id="SM00220">
    <property type="entry name" value="S_TKc"/>
    <property type="match status" value="1"/>
</dbReference>
<feature type="binding site" evidence="7">
    <location>
        <position position="151"/>
    </location>
    <ligand>
        <name>ATP</name>
        <dbReference type="ChEBI" id="CHEBI:30616"/>
    </ligand>
</feature>
<accession>I7LTG3</accession>
<feature type="domain" description="Protein kinase" evidence="11">
    <location>
        <begin position="7"/>
        <end position="282"/>
    </location>
</feature>
<protein>
    <submittedName>
        <fullName evidence="12">Serine/Threonine kinase domain protein</fullName>
    </submittedName>
</protein>
<feature type="compositionally biased region" description="Polar residues" evidence="10">
    <location>
        <begin position="489"/>
        <end position="499"/>
    </location>
</feature>
<dbReference type="Gene3D" id="1.10.510.10">
    <property type="entry name" value="Transferase(Phosphotransferase) domain 1"/>
    <property type="match status" value="1"/>
</dbReference>
<dbReference type="GO" id="GO:0005524">
    <property type="term" value="F:ATP binding"/>
    <property type="evidence" value="ECO:0007669"/>
    <property type="project" value="UniProtKB-UniRule"/>
</dbReference>
<dbReference type="Proteomes" id="UP000009168">
    <property type="component" value="Unassembled WGS sequence"/>
</dbReference>
<evidence type="ECO:0000256" key="8">
    <source>
        <dbReference type="PIRSR" id="PIRSR630616-3"/>
    </source>
</evidence>
<dbReference type="SUPFAM" id="SSF56112">
    <property type="entry name" value="Protein kinase-like (PK-like)"/>
    <property type="match status" value="1"/>
</dbReference>
<name>I7LTG3_TETTS</name>
<feature type="binding site" evidence="7 9">
    <location>
        <position position="36"/>
    </location>
    <ligand>
        <name>ATP</name>
        <dbReference type="ChEBI" id="CHEBI:30616"/>
    </ligand>
</feature>
<dbReference type="RefSeq" id="XP_001032854.2">
    <property type="nucleotide sequence ID" value="XM_001032854.2"/>
</dbReference>
<dbReference type="PROSITE" id="PS00107">
    <property type="entry name" value="PROTEIN_KINASE_ATP"/>
    <property type="match status" value="1"/>
</dbReference>
<feature type="cross-link" description="Glycyl lysine isopeptide (Lys-Gly) (interchain with G-Cter in SUMO2)" evidence="8">
    <location>
        <position position="135"/>
    </location>
</feature>
<evidence type="ECO:0000313" key="13">
    <source>
        <dbReference type="Proteomes" id="UP000009168"/>
    </source>
</evidence>
<keyword evidence="2" id="KW-0808">Transferase</keyword>
<evidence type="ECO:0000256" key="10">
    <source>
        <dbReference type="SAM" id="MobiDB-lite"/>
    </source>
</evidence>
<keyword evidence="3 7" id="KW-0547">Nucleotide-binding</keyword>
<dbReference type="KEGG" id="tet:TTHERM_00486420"/>
<proteinExistence type="predicted"/>
<evidence type="ECO:0000256" key="6">
    <source>
        <dbReference type="PIRSR" id="PIRSR630616-1"/>
    </source>
</evidence>
<keyword evidence="1" id="KW-0723">Serine/threonine-protein kinase</keyword>
<dbReference type="InterPro" id="IPR030616">
    <property type="entry name" value="Aur-like"/>
</dbReference>
<feature type="active site" description="Proton acceptor" evidence="6">
    <location>
        <position position="133"/>
    </location>
</feature>
<organism evidence="12 13">
    <name type="scientific">Tetrahymena thermophila (strain SB210)</name>
    <dbReference type="NCBI Taxonomy" id="312017"/>
    <lineage>
        <taxon>Eukaryota</taxon>
        <taxon>Sar</taxon>
        <taxon>Alveolata</taxon>
        <taxon>Ciliophora</taxon>
        <taxon>Intramacronucleata</taxon>
        <taxon>Oligohymenophorea</taxon>
        <taxon>Hymenostomatida</taxon>
        <taxon>Tetrahymenina</taxon>
        <taxon>Tetrahymenidae</taxon>
        <taxon>Tetrahymena</taxon>
    </lineage>
</organism>
<feature type="binding site" evidence="7">
    <location>
        <begin position="137"/>
        <end position="138"/>
    </location>
    <ligand>
        <name>ATP</name>
        <dbReference type="ChEBI" id="CHEBI:30616"/>
    </ligand>
</feature>
<dbReference type="InParanoid" id="I7LTG3"/>
<reference evidence="13" key="1">
    <citation type="journal article" date="2006" name="PLoS Biol.">
        <title>Macronuclear genome sequence of the ciliate Tetrahymena thermophila, a model eukaryote.</title>
        <authorList>
            <person name="Eisen J.A."/>
            <person name="Coyne R.S."/>
            <person name="Wu M."/>
            <person name="Wu D."/>
            <person name="Thiagarajan M."/>
            <person name="Wortman J.R."/>
            <person name="Badger J.H."/>
            <person name="Ren Q."/>
            <person name="Amedeo P."/>
            <person name="Jones K.M."/>
            <person name="Tallon L.J."/>
            <person name="Delcher A.L."/>
            <person name="Salzberg S.L."/>
            <person name="Silva J.C."/>
            <person name="Haas B.J."/>
            <person name="Majoros W.H."/>
            <person name="Farzad M."/>
            <person name="Carlton J.M."/>
            <person name="Smith R.K. Jr."/>
            <person name="Garg J."/>
            <person name="Pearlman R.E."/>
            <person name="Karrer K.M."/>
            <person name="Sun L."/>
            <person name="Manning G."/>
            <person name="Elde N.C."/>
            <person name="Turkewitz A.P."/>
            <person name="Asai D.J."/>
            <person name="Wilkes D.E."/>
            <person name="Wang Y."/>
            <person name="Cai H."/>
            <person name="Collins K."/>
            <person name="Stewart B.A."/>
            <person name="Lee S.R."/>
            <person name="Wilamowska K."/>
            <person name="Weinberg Z."/>
            <person name="Ruzzo W.L."/>
            <person name="Wloga D."/>
            <person name="Gaertig J."/>
            <person name="Frankel J."/>
            <person name="Tsao C.-C."/>
            <person name="Gorovsky M.A."/>
            <person name="Keeling P.J."/>
            <person name="Waller R.F."/>
            <person name="Patron N.J."/>
            <person name="Cherry J.M."/>
            <person name="Stover N.A."/>
            <person name="Krieger C.J."/>
            <person name="del Toro C."/>
            <person name="Ryder H.F."/>
            <person name="Williamson S.C."/>
            <person name="Barbeau R.A."/>
            <person name="Hamilton E.P."/>
            <person name="Orias E."/>
        </authorList>
    </citation>
    <scope>NUCLEOTIDE SEQUENCE [LARGE SCALE GENOMIC DNA]</scope>
    <source>
        <strain evidence="13">SB210</strain>
    </source>
</reference>
<dbReference type="STRING" id="312017.I7LTG3"/>
<evidence type="ECO:0000256" key="1">
    <source>
        <dbReference type="ARBA" id="ARBA00022527"/>
    </source>
</evidence>
<dbReference type="eggNOG" id="KOG0583">
    <property type="taxonomic scope" value="Eukaryota"/>
</dbReference>
<evidence type="ECO:0000259" key="11">
    <source>
        <dbReference type="PROSITE" id="PS50011"/>
    </source>
</evidence>
<evidence type="ECO:0000256" key="9">
    <source>
        <dbReference type="PROSITE-ProRule" id="PRU10141"/>
    </source>
</evidence>
<gene>
    <name evidence="12" type="ORF">TTHERM_00486420</name>
</gene>
<dbReference type="EMBL" id="GG662587">
    <property type="protein sequence ID" value="EAR85191.2"/>
    <property type="molecule type" value="Genomic_DNA"/>
</dbReference>
<dbReference type="GeneID" id="7846926"/>
<feature type="compositionally biased region" description="Low complexity" evidence="10">
    <location>
        <begin position="500"/>
        <end position="512"/>
    </location>
</feature>
<dbReference type="InterPro" id="IPR011009">
    <property type="entry name" value="Kinase-like_dom_sf"/>
</dbReference>
<dbReference type="PROSITE" id="PS50011">
    <property type="entry name" value="PROTEIN_KINASE_DOM"/>
    <property type="match status" value="1"/>
</dbReference>
<dbReference type="PANTHER" id="PTHR24350">
    <property type="entry name" value="SERINE/THREONINE-PROTEIN KINASE IAL-RELATED"/>
    <property type="match status" value="1"/>
</dbReference>
<evidence type="ECO:0000256" key="2">
    <source>
        <dbReference type="ARBA" id="ARBA00022679"/>
    </source>
</evidence>
<evidence type="ECO:0000256" key="3">
    <source>
        <dbReference type="ARBA" id="ARBA00022741"/>
    </source>
</evidence>
<keyword evidence="4 12" id="KW-0418">Kinase</keyword>
<dbReference type="InterPro" id="IPR008271">
    <property type="entry name" value="Ser/Thr_kinase_AS"/>
</dbReference>
<dbReference type="InterPro" id="IPR000719">
    <property type="entry name" value="Prot_kinase_dom"/>
</dbReference>
<dbReference type="GO" id="GO:0004674">
    <property type="term" value="F:protein serine/threonine kinase activity"/>
    <property type="evidence" value="ECO:0007669"/>
    <property type="project" value="UniProtKB-KW"/>
</dbReference>
<feature type="region of interest" description="Disordered" evidence="10">
    <location>
        <begin position="489"/>
        <end position="519"/>
    </location>
</feature>
<dbReference type="InterPro" id="IPR017441">
    <property type="entry name" value="Protein_kinase_ATP_BS"/>
</dbReference>